<evidence type="ECO:0000259" key="1">
    <source>
        <dbReference type="PROSITE" id="PS51724"/>
    </source>
</evidence>
<dbReference type="InterPro" id="IPR040495">
    <property type="entry name" value="HU-CCDC81_bac_1"/>
</dbReference>
<dbReference type="Proteomes" id="UP001595826">
    <property type="component" value="Unassembled WGS sequence"/>
</dbReference>
<dbReference type="InterPro" id="IPR007730">
    <property type="entry name" value="SPOR-like_dom"/>
</dbReference>
<protein>
    <submittedName>
        <fullName evidence="2">SPOR domain-containing protein</fullName>
    </submittedName>
</protein>
<dbReference type="Pfam" id="PF05036">
    <property type="entry name" value="SPOR"/>
    <property type="match status" value="1"/>
</dbReference>
<dbReference type="RefSeq" id="WP_377408569.1">
    <property type="nucleotide sequence ID" value="NZ_JBHSCY010000001.1"/>
</dbReference>
<evidence type="ECO:0000313" key="3">
    <source>
        <dbReference type="Proteomes" id="UP001595826"/>
    </source>
</evidence>
<dbReference type="EMBL" id="JBHSCY010000001">
    <property type="protein sequence ID" value="MFC4268218.1"/>
    <property type="molecule type" value="Genomic_DNA"/>
</dbReference>
<dbReference type="PROSITE" id="PS51724">
    <property type="entry name" value="SPOR"/>
    <property type="match status" value="1"/>
</dbReference>
<feature type="domain" description="SPOR" evidence="1">
    <location>
        <begin position="223"/>
        <end position="300"/>
    </location>
</feature>
<dbReference type="Pfam" id="PF18175">
    <property type="entry name" value="HU-CCDC81_bac_2"/>
    <property type="match status" value="1"/>
</dbReference>
<dbReference type="InterPro" id="IPR036680">
    <property type="entry name" value="SPOR-like_sf"/>
</dbReference>
<gene>
    <name evidence="2" type="ORF">ACFOWD_04815</name>
</gene>
<keyword evidence="3" id="KW-1185">Reference proteome</keyword>
<sequence>MNLASYINDLLYRYDCVIVPNFGGFITNKVSAKINENTNSIYPPSKKISFNKHLNVNDGLLVNYVATSENISYDKATKDILNCVNSWKIELQTNTITIGALGSLSLNESKQYIFEPNTKVNYLTDSFGLSEVESTKVDRYKEKVKPLVAVVNKKEKTGIPTFIKYVATAAILLTLGFAGNNMYQQNEQKEILANQEKALEEKIQSATFVISNPLPTIELNVVKEVEKPYHVIAGAFQFPENAKKKVNQLKKKGFKASILGVNKWGLTEVAFESFSDKNKATNALYKIQDTVSKDAWLLIKK</sequence>
<dbReference type="Pfam" id="PF18174">
    <property type="entry name" value="HU-CCDC81_bac_1"/>
    <property type="match status" value="1"/>
</dbReference>
<comment type="caution">
    <text evidence="2">The sequence shown here is derived from an EMBL/GenBank/DDBJ whole genome shotgun (WGS) entry which is preliminary data.</text>
</comment>
<organism evidence="2 3">
    <name type="scientific">Polaribacter marinivivus</name>
    <dbReference type="NCBI Taxonomy" id="1524260"/>
    <lineage>
        <taxon>Bacteria</taxon>
        <taxon>Pseudomonadati</taxon>
        <taxon>Bacteroidota</taxon>
        <taxon>Flavobacteriia</taxon>
        <taxon>Flavobacteriales</taxon>
        <taxon>Flavobacteriaceae</taxon>
    </lineage>
</organism>
<evidence type="ECO:0000313" key="2">
    <source>
        <dbReference type="EMBL" id="MFC4268218.1"/>
    </source>
</evidence>
<dbReference type="SUPFAM" id="SSF110997">
    <property type="entry name" value="Sporulation related repeat"/>
    <property type="match status" value="1"/>
</dbReference>
<accession>A0ABV8R7P4</accession>
<name>A0ABV8R7P4_9FLAO</name>
<proteinExistence type="predicted"/>
<dbReference type="Gene3D" id="3.30.70.1070">
    <property type="entry name" value="Sporulation related repeat"/>
    <property type="match status" value="1"/>
</dbReference>
<reference evidence="3" key="1">
    <citation type="journal article" date="2019" name="Int. J. Syst. Evol. Microbiol.">
        <title>The Global Catalogue of Microorganisms (GCM) 10K type strain sequencing project: providing services to taxonomists for standard genome sequencing and annotation.</title>
        <authorList>
            <consortium name="The Broad Institute Genomics Platform"/>
            <consortium name="The Broad Institute Genome Sequencing Center for Infectious Disease"/>
            <person name="Wu L."/>
            <person name="Ma J."/>
        </authorList>
    </citation>
    <scope>NUCLEOTIDE SEQUENCE [LARGE SCALE GENOMIC DNA]</scope>
    <source>
        <strain evidence="3">CECT 8655</strain>
    </source>
</reference>
<dbReference type="InterPro" id="IPR041268">
    <property type="entry name" value="HU-CCDC81_bac_2"/>
</dbReference>